<evidence type="ECO:0000259" key="8">
    <source>
        <dbReference type="Pfam" id="PF20684"/>
    </source>
</evidence>
<organism evidence="9 10">
    <name type="scientific">Cytospora mali</name>
    <name type="common">Apple Valsa canker fungus</name>
    <name type="synonym">Valsa mali</name>
    <dbReference type="NCBI Taxonomy" id="578113"/>
    <lineage>
        <taxon>Eukaryota</taxon>
        <taxon>Fungi</taxon>
        <taxon>Dikarya</taxon>
        <taxon>Ascomycota</taxon>
        <taxon>Pezizomycotina</taxon>
        <taxon>Sordariomycetes</taxon>
        <taxon>Sordariomycetidae</taxon>
        <taxon>Diaporthales</taxon>
        <taxon>Cytosporaceae</taxon>
        <taxon>Cytospora</taxon>
    </lineage>
</organism>
<dbReference type="OrthoDB" id="5329176at2759"/>
<reference evidence="10" key="1">
    <citation type="submission" date="2014-12" db="EMBL/GenBank/DDBJ databases">
        <title>Genome Sequence of Valsa Canker Pathogens Uncovers a Specific Adaption of Colonization on Woody Bark.</title>
        <authorList>
            <person name="Yin Z."/>
            <person name="Liu H."/>
            <person name="Gao X."/>
            <person name="Li Z."/>
            <person name="Song N."/>
            <person name="Ke X."/>
            <person name="Dai Q."/>
            <person name="Wu Y."/>
            <person name="Sun Y."/>
            <person name="Xu J.-R."/>
            <person name="Kang Z.K."/>
            <person name="Wang L."/>
            <person name="Huang L."/>
        </authorList>
    </citation>
    <scope>NUCLEOTIDE SEQUENCE [LARGE SCALE GENOMIC DNA]</scope>
    <source>
        <strain evidence="10">SXYL134</strain>
    </source>
</reference>
<dbReference type="GO" id="GO:0016020">
    <property type="term" value="C:membrane"/>
    <property type="evidence" value="ECO:0007669"/>
    <property type="project" value="UniProtKB-SubCell"/>
</dbReference>
<dbReference type="InterPro" id="IPR052337">
    <property type="entry name" value="SAT4-like"/>
</dbReference>
<dbReference type="InterPro" id="IPR049326">
    <property type="entry name" value="Rhodopsin_dom_fungi"/>
</dbReference>
<keyword evidence="2 7" id="KW-0812">Transmembrane</keyword>
<evidence type="ECO:0000256" key="5">
    <source>
        <dbReference type="ARBA" id="ARBA00038359"/>
    </source>
</evidence>
<name>A0A194VA24_CYTMA</name>
<proteinExistence type="inferred from homology"/>
<feature type="region of interest" description="Disordered" evidence="6">
    <location>
        <begin position="345"/>
        <end position="368"/>
    </location>
</feature>
<evidence type="ECO:0000256" key="1">
    <source>
        <dbReference type="ARBA" id="ARBA00004141"/>
    </source>
</evidence>
<feature type="transmembrane region" description="Helical" evidence="7">
    <location>
        <begin position="133"/>
        <end position="158"/>
    </location>
</feature>
<comment type="similarity">
    <text evidence="5">Belongs to the SAT4 family.</text>
</comment>
<gene>
    <name evidence="9" type="ORF">VP1G_07883</name>
</gene>
<evidence type="ECO:0000313" key="10">
    <source>
        <dbReference type="Proteomes" id="UP000078576"/>
    </source>
</evidence>
<feature type="transmembrane region" description="Helical" evidence="7">
    <location>
        <begin position="178"/>
        <end position="197"/>
    </location>
</feature>
<feature type="transmembrane region" description="Helical" evidence="7">
    <location>
        <begin position="48"/>
        <end position="67"/>
    </location>
</feature>
<dbReference type="PANTHER" id="PTHR33048">
    <property type="entry name" value="PTH11-LIKE INTEGRAL MEMBRANE PROTEIN (AFU_ORTHOLOGUE AFUA_5G11245)"/>
    <property type="match status" value="1"/>
</dbReference>
<dbReference type="Pfam" id="PF20684">
    <property type="entry name" value="Fung_rhodopsin"/>
    <property type="match status" value="1"/>
</dbReference>
<keyword evidence="3 7" id="KW-1133">Transmembrane helix</keyword>
<comment type="subcellular location">
    <subcellularLocation>
        <location evidence="1">Membrane</location>
        <topology evidence="1">Multi-pass membrane protein</topology>
    </subcellularLocation>
</comment>
<protein>
    <recommendedName>
        <fullName evidence="8">Rhodopsin domain-containing protein</fullName>
    </recommendedName>
</protein>
<sequence>MDPTVPITTSAQACLVVVPIVLTILAAASVALRVLARHMSNRKLEASDFLIIAALVFAAGFTAVVSAEPFTGAGLHMADVVANYGPAPLVTYLKMTLANQILWALAVCLPKLSVLTLYAKIFTMSIFVNAAKLTGILVILLGLATILSALLQCQPIAFNWDQTIPGGHCGDQVLSFEITGSINVALDIVTLLLPMPYLAKLEMVLYKKLVLIATFSVGFVTCIFSALRIRSLLTMDYSDLTYLAVVPSIYSVLEPNVAIMLACVPLLRPLLGGRYSAKGTYIARDWGTSNASGTNNSAAKMPRRTTRVGFETLDDADILTNDASSQVELRPVGSKFKSQVTTTTVVTHGGHGGDPREGSMNSESADERVGGGIMVRQEWEVKEV</sequence>
<accession>A0A194VA24</accession>
<feature type="domain" description="Rhodopsin" evidence="8">
    <location>
        <begin position="32"/>
        <end position="271"/>
    </location>
</feature>
<dbReference type="PANTHER" id="PTHR33048:SF57">
    <property type="entry name" value="INTEGRAL MEMBRANE PROTEIN-RELATED"/>
    <property type="match status" value="1"/>
</dbReference>
<dbReference type="Proteomes" id="UP000078576">
    <property type="component" value="Unassembled WGS sequence"/>
</dbReference>
<feature type="transmembrane region" description="Helical" evidence="7">
    <location>
        <begin position="15"/>
        <end position="36"/>
    </location>
</feature>
<evidence type="ECO:0000256" key="4">
    <source>
        <dbReference type="ARBA" id="ARBA00023136"/>
    </source>
</evidence>
<keyword evidence="4 7" id="KW-0472">Membrane</keyword>
<evidence type="ECO:0000256" key="3">
    <source>
        <dbReference type="ARBA" id="ARBA00022989"/>
    </source>
</evidence>
<feature type="transmembrane region" description="Helical" evidence="7">
    <location>
        <begin position="101"/>
        <end position="121"/>
    </location>
</feature>
<evidence type="ECO:0000256" key="2">
    <source>
        <dbReference type="ARBA" id="ARBA00022692"/>
    </source>
</evidence>
<feature type="transmembrane region" description="Helical" evidence="7">
    <location>
        <begin position="209"/>
        <end position="229"/>
    </location>
</feature>
<dbReference type="AlphaFoldDB" id="A0A194VA24"/>
<keyword evidence="10" id="KW-1185">Reference proteome</keyword>
<evidence type="ECO:0000313" key="9">
    <source>
        <dbReference type="EMBL" id="KUI60661.1"/>
    </source>
</evidence>
<evidence type="ECO:0000256" key="6">
    <source>
        <dbReference type="SAM" id="MobiDB-lite"/>
    </source>
</evidence>
<feature type="transmembrane region" description="Helical" evidence="7">
    <location>
        <begin position="249"/>
        <end position="267"/>
    </location>
</feature>
<dbReference type="EMBL" id="KN714756">
    <property type="protein sequence ID" value="KUI60661.1"/>
    <property type="molecule type" value="Genomic_DNA"/>
</dbReference>
<evidence type="ECO:0000256" key="7">
    <source>
        <dbReference type="SAM" id="Phobius"/>
    </source>
</evidence>